<dbReference type="InterPro" id="IPR025997">
    <property type="entry name" value="SBP_2_dom"/>
</dbReference>
<feature type="domain" description="Periplasmic binding protein" evidence="5">
    <location>
        <begin position="57"/>
        <end position="332"/>
    </location>
</feature>
<dbReference type="RefSeq" id="WP_091177673.1">
    <property type="nucleotide sequence ID" value="NZ_FOFA01000001.1"/>
</dbReference>
<dbReference type="GO" id="GO:0030246">
    <property type="term" value="F:carbohydrate binding"/>
    <property type="evidence" value="ECO:0007669"/>
    <property type="project" value="UniProtKB-ARBA"/>
</dbReference>
<dbReference type="Proteomes" id="UP000198504">
    <property type="component" value="Unassembled WGS sequence"/>
</dbReference>
<dbReference type="PROSITE" id="PS51257">
    <property type="entry name" value="PROKAR_LIPOPROTEIN"/>
    <property type="match status" value="1"/>
</dbReference>
<evidence type="ECO:0000256" key="4">
    <source>
        <dbReference type="SAM" id="SignalP"/>
    </source>
</evidence>
<evidence type="ECO:0000256" key="1">
    <source>
        <dbReference type="ARBA" id="ARBA00004196"/>
    </source>
</evidence>
<reference evidence="7" key="1">
    <citation type="submission" date="2016-10" db="EMBL/GenBank/DDBJ databases">
        <authorList>
            <person name="Varghese N."/>
            <person name="Submissions S."/>
        </authorList>
    </citation>
    <scope>NUCLEOTIDE SEQUENCE [LARGE SCALE GENOMIC DNA]</scope>
    <source>
        <strain evidence="7">CGMCC 4.6856</strain>
    </source>
</reference>
<evidence type="ECO:0000256" key="2">
    <source>
        <dbReference type="ARBA" id="ARBA00007639"/>
    </source>
</evidence>
<protein>
    <submittedName>
        <fullName evidence="6">Fructose transport system substrate-binding protein</fullName>
    </submittedName>
</protein>
<evidence type="ECO:0000256" key="3">
    <source>
        <dbReference type="ARBA" id="ARBA00022729"/>
    </source>
</evidence>
<organism evidence="6 7">
    <name type="scientific">Microlunatus flavus</name>
    <dbReference type="NCBI Taxonomy" id="1036181"/>
    <lineage>
        <taxon>Bacteria</taxon>
        <taxon>Bacillati</taxon>
        <taxon>Actinomycetota</taxon>
        <taxon>Actinomycetes</taxon>
        <taxon>Propionibacteriales</taxon>
        <taxon>Propionibacteriaceae</taxon>
        <taxon>Microlunatus</taxon>
    </lineage>
</organism>
<evidence type="ECO:0000313" key="7">
    <source>
        <dbReference type="Proteomes" id="UP000198504"/>
    </source>
</evidence>
<dbReference type="PANTHER" id="PTHR46847:SF1">
    <property type="entry name" value="D-ALLOSE-BINDING PERIPLASMIC PROTEIN-RELATED"/>
    <property type="match status" value="1"/>
</dbReference>
<feature type="chain" id="PRO_5038859814" evidence="4">
    <location>
        <begin position="31"/>
        <end position="375"/>
    </location>
</feature>
<dbReference type="GO" id="GO:0030313">
    <property type="term" value="C:cell envelope"/>
    <property type="evidence" value="ECO:0007669"/>
    <property type="project" value="UniProtKB-SubCell"/>
</dbReference>
<keyword evidence="7" id="KW-1185">Reference proteome</keyword>
<dbReference type="OrthoDB" id="4827464at2"/>
<gene>
    <name evidence="6" type="ORF">SAMN05421756_101702</name>
</gene>
<dbReference type="Gene3D" id="3.40.50.2300">
    <property type="match status" value="2"/>
</dbReference>
<keyword evidence="3 4" id="KW-0732">Signal</keyword>
<feature type="signal peptide" evidence="4">
    <location>
        <begin position="1"/>
        <end position="30"/>
    </location>
</feature>
<dbReference type="EMBL" id="FOFA01000001">
    <property type="protein sequence ID" value="SEP79216.1"/>
    <property type="molecule type" value="Genomic_DNA"/>
</dbReference>
<evidence type="ECO:0000313" key="6">
    <source>
        <dbReference type="EMBL" id="SEP79216.1"/>
    </source>
</evidence>
<comment type="subcellular location">
    <subcellularLocation>
        <location evidence="1">Cell envelope</location>
    </subcellularLocation>
</comment>
<name>A0A1H9AR35_9ACTN</name>
<dbReference type="Pfam" id="PF13407">
    <property type="entry name" value="Peripla_BP_4"/>
    <property type="match status" value="1"/>
</dbReference>
<comment type="similarity">
    <text evidence="2">Belongs to the bacterial solute-binding protein 2 family.</text>
</comment>
<evidence type="ECO:0000259" key="5">
    <source>
        <dbReference type="Pfam" id="PF13407"/>
    </source>
</evidence>
<dbReference type="InterPro" id="IPR028082">
    <property type="entry name" value="Peripla_BP_I"/>
</dbReference>
<dbReference type="SUPFAM" id="SSF53822">
    <property type="entry name" value="Periplasmic binding protein-like I"/>
    <property type="match status" value="1"/>
</dbReference>
<sequence length="375" mass="38683">MQRRISLVHRPVRRGLAPLALLATGMLTLAACGGSSAAPDAQGSASGGGDKPVAVTLITKDSINPFWIAMQNGAKESSTKNNVDLTIAAGKEDGDEDGQVQAIEAAVTRGDQGILITPNGPGVNTAIENARKQGLYVIALDTPPEPADVVDITFATDNFSAGEEIGKWAAAQMDGKKATIALLDAFNDKVISVDYNRDQGFLTGMGIDVKDPKKNGDEDKTGKYTGGKGGDYEIVCNEPTKGAQDGGKSAMEACLSKNSNINLVYTLNEPGAAGASDALKAAGKSALIVSVDGGCQGVENVKNGTIGATSQQYPLKMAELGVDAIAKIARGGEKPAVTPGLDFYDTGVKLVTDKPVDGLDSIDTAEGLNLCWGQK</sequence>
<accession>A0A1H9AR35</accession>
<proteinExistence type="inferred from homology"/>
<dbReference type="STRING" id="1036181.SAMN05421756_101702"/>
<dbReference type="PANTHER" id="PTHR46847">
    <property type="entry name" value="D-ALLOSE-BINDING PERIPLASMIC PROTEIN-RELATED"/>
    <property type="match status" value="1"/>
</dbReference>
<dbReference type="AlphaFoldDB" id="A0A1H9AR35"/>